<dbReference type="GO" id="GO:0005634">
    <property type="term" value="C:nucleus"/>
    <property type="evidence" value="ECO:0007669"/>
    <property type="project" value="UniProtKB-SubCell"/>
</dbReference>
<feature type="compositionally biased region" description="Basic and acidic residues" evidence="10">
    <location>
        <begin position="82"/>
        <end position="95"/>
    </location>
</feature>
<evidence type="ECO:0000256" key="2">
    <source>
        <dbReference type="ARBA" id="ARBA00022723"/>
    </source>
</evidence>
<keyword evidence="7" id="KW-0804">Transcription</keyword>
<evidence type="ECO:0000256" key="9">
    <source>
        <dbReference type="PROSITE-ProRule" id="PRU00027"/>
    </source>
</evidence>
<evidence type="ECO:0000256" key="7">
    <source>
        <dbReference type="ARBA" id="ARBA00023163"/>
    </source>
</evidence>
<dbReference type="GO" id="GO:0046983">
    <property type="term" value="F:protein dimerization activity"/>
    <property type="evidence" value="ECO:0007669"/>
    <property type="project" value="InterPro"/>
</dbReference>
<evidence type="ECO:0000256" key="5">
    <source>
        <dbReference type="ARBA" id="ARBA00023015"/>
    </source>
</evidence>
<evidence type="ECO:0000256" key="3">
    <source>
        <dbReference type="ARBA" id="ARBA00022771"/>
    </source>
</evidence>
<keyword evidence="4" id="KW-0862">Zinc</keyword>
<comment type="subcellular location">
    <subcellularLocation>
        <location evidence="1">Nucleus</location>
    </subcellularLocation>
</comment>
<evidence type="ECO:0000313" key="13">
    <source>
        <dbReference type="RefSeq" id="XP_052131426.1"/>
    </source>
</evidence>
<dbReference type="InterPro" id="IPR012337">
    <property type="entry name" value="RNaseH-like_sf"/>
</dbReference>
<keyword evidence="8" id="KW-0539">Nucleus</keyword>
<evidence type="ECO:0000259" key="11">
    <source>
        <dbReference type="PROSITE" id="PS50808"/>
    </source>
</evidence>
<evidence type="ECO:0000256" key="1">
    <source>
        <dbReference type="ARBA" id="ARBA00004123"/>
    </source>
</evidence>
<keyword evidence="2" id="KW-0479">Metal-binding</keyword>
<feature type="compositionally biased region" description="Basic and acidic residues" evidence="10">
    <location>
        <begin position="106"/>
        <end position="115"/>
    </location>
</feature>
<dbReference type="PROSITE" id="PS50808">
    <property type="entry name" value="ZF_BED"/>
    <property type="match status" value="1"/>
</dbReference>
<accession>A0A9C6XUT2</accession>
<dbReference type="GO" id="GO:0009791">
    <property type="term" value="P:post-embryonic development"/>
    <property type="evidence" value="ECO:0007669"/>
    <property type="project" value="UniProtKB-ARBA"/>
</dbReference>
<keyword evidence="6" id="KW-0238">DNA-binding</keyword>
<reference evidence="13" key="1">
    <citation type="submission" date="2025-08" db="UniProtKB">
        <authorList>
            <consortium name="RefSeq"/>
        </authorList>
    </citation>
    <scope>IDENTIFICATION</scope>
    <source>
        <tissue evidence="13">Whole organism</tissue>
    </source>
</reference>
<gene>
    <name evidence="13" type="primary">LOC127751638</name>
</gene>
<evidence type="ECO:0000256" key="10">
    <source>
        <dbReference type="SAM" id="MobiDB-lite"/>
    </source>
</evidence>
<proteinExistence type="predicted"/>
<dbReference type="GeneID" id="127751638"/>
<evidence type="ECO:0000256" key="8">
    <source>
        <dbReference type="ARBA" id="ARBA00023242"/>
    </source>
</evidence>
<dbReference type="SUPFAM" id="SSF53098">
    <property type="entry name" value="Ribonuclease H-like"/>
    <property type="match status" value="1"/>
</dbReference>
<evidence type="ECO:0000256" key="6">
    <source>
        <dbReference type="ARBA" id="ARBA00023125"/>
    </source>
</evidence>
<dbReference type="GO" id="GO:0008270">
    <property type="term" value="F:zinc ion binding"/>
    <property type="evidence" value="ECO:0007669"/>
    <property type="project" value="UniProtKB-KW"/>
</dbReference>
<dbReference type="InterPro" id="IPR036236">
    <property type="entry name" value="Znf_C2H2_sf"/>
</dbReference>
<sequence length="647" mass="71673">MSSDSRYTSWVWDHFLKPTPDDPGRAECKLCIKKIVYKGSPSALSKHLTGVHKLLRPTQVGNDGREDFVDTPDDEAGTSRGRQHDGEGHGGEHSGHVQGPAPKRPRVAERPLSQERQEAVSQAIAMLIATCQLPISIVDTEGFTAFMKVLEPAYKVLCAETTRKRIHALYAQVRDDVQAALRGLDAVSLTTDCWTSRALDSYMSLTAHAITKAWRLCRYTLCTEGLEESHSGDNLAMALLDMCHAWDLEGRTTSVTRDNASNIVNAVDNLLDFGVEFNVSCAAHTLQLCVDDALKTNQVFKAACKKAKRVVAHFHHSTKATTALERAQSTAGVKEVKLVQSCATRWDSTYFMCKSLVESRTHVRAVLADRAVTTVKQSKALLMTTEEWDELEAMLPVLKPLQVATTVLCAEDKVTISTVRPIVRSLLDVHYKLDDDLDLDPTPGDERLRAFKLEVSSSLRKRFQMDAAPERAVLVQQVASLLDPRHKNLAAEPSAAEADKARDFVRQKLQAEAGVAMFNQDAEDEGDTPAATNGLDFLFGGASAEAEGPRTRTWQAEYEAYLAEPQIGHNQCPLTWWKSHERMYPTLARLARRYLAVPASSASSERDFSTAGNTVRPNRSSLLPENVSVLVFLYQNRKVLLKNLSLF</sequence>
<dbReference type="AlphaFoldDB" id="A0A9C6XUT2"/>
<dbReference type="PANTHER" id="PTHR46481:SF10">
    <property type="entry name" value="ZINC FINGER BED DOMAIN-CONTAINING PROTEIN 39"/>
    <property type="match status" value="1"/>
</dbReference>
<dbReference type="KEGG" id="foc:127751638"/>
<keyword evidence="5" id="KW-0805">Transcription regulation</keyword>
<dbReference type="OrthoDB" id="2438421at2759"/>
<organism evidence="12 13">
    <name type="scientific">Frankliniella occidentalis</name>
    <name type="common">Western flower thrips</name>
    <name type="synonym">Euthrips occidentalis</name>
    <dbReference type="NCBI Taxonomy" id="133901"/>
    <lineage>
        <taxon>Eukaryota</taxon>
        <taxon>Metazoa</taxon>
        <taxon>Ecdysozoa</taxon>
        <taxon>Arthropoda</taxon>
        <taxon>Hexapoda</taxon>
        <taxon>Insecta</taxon>
        <taxon>Pterygota</taxon>
        <taxon>Neoptera</taxon>
        <taxon>Paraneoptera</taxon>
        <taxon>Thysanoptera</taxon>
        <taxon>Terebrantia</taxon>
        <taxon>Thripoidea</taxon>
        <taxon>Thripidae</taxon>
        <taxon>Frankliniella</taxon>
    </lineage>
</organism>
<dbReference type="SMART" id="SM00614">
    <property type="entry name" value="ZnF_BED"/>
    <property type="match status" value="1"/>
</dbReference>
<dbReference type="GO" id="GO:0003677">
    <property type="term" value="F:DNA binding"/>
    <property type="evidence" value="ECO:0007669"/>
    <property type="project" value="UniProtKB-KW"/>
</dbReference>
<dbReference type="InterPro" id="IPR052035">
    <property type="entry name" value="ZnF_BED_domain_contain"/>
</dbReference>
<dbReference type="PANTHER" id="PTHR46481">
    <property type="entry name" value="ZINC FINGER BED DOMAIN-CONTAINING PROTEIN 4"/>
    <property type="match status" value="1"/>
</dbReference>
<evidence type="ECO:0000313" key="12">
    <source>
        <dbReference type="Proteomes" id="UP000504606"/>
    </source>
</evidence>
<dbReference type="SUPFAM" id="SSF57667">
    <property type="entry name" value="beta-beta-alpha zinc fingers"/>
    <property type="match status" value="1"/>
</dbReference>
<protein>
    <submittedName>
        <fullName evidence="13">E3 SUMO-protein ligase ZBED1-like</fullName>
    </submittedName>
</protein>
<feature type="domain" description="BED-type" evidence="11">
    <location>
        <begin position="6"/>
        <end position="59"/>
    </location>
</feature>
<name>A0A9C6XUT2_FRAOC</name>
<dbReference type="InterPro" id="IPR008906">
    <property type="entry name" value="HATC_C_dom"/>
</dbReference>
<dbReference type="Proteomes" id="UP000504606">
    <property type="component" value="Unplaced"/>
</dbReference>
<feature type="region of interest" description="Disordered" evidence="10">
    <location>
        <begin position="55"/>
        <end position="115"/>
    </location>
</feature>
<dbReference type="RefSeq" id="XP_052131426.1">
    <property type="nucleotide sequence ID" value="XM_052275466.1"/>
</dbReference>
<evidence type="ECO:0000256" key="4">
    <source>
        <dbReference type="ARBA" id="ARBA00022833"/>
    </source>
</evidence>
<keyword evidence="3 9" id="KW-0863">Zinc-finger</keyword>
<dbReference type="Pfam" id="PF02892">
    <property type="entry name" value="zf-BED"/>
    <property type="match status" value="1"/>
</dbReference>
<dbReference type="InterPro" id="IPR003656">
    <property type="entry name" value="Znf_BED"/>
</dbReference>
<dbReference type="Pfam" id="PF05699">
    <property type="entry name" value="Dimer_Tnp_hAT"/>
    <property type="match status" value="1"/>
</dbReference>
<keyword evidence="12" id="KW-1185">Reference proteome</keyword>